<evidence type="ECO:0000313" key="6">
    <source>
        <dbReference type="Proteomes" id="UP000011134"/>
    </source>
</evidence>
<name>L8JJU7_9GAMM</name>
<keyword evidence="1" id="KW-0346">Stress response</keyword>
<evidence type="ECO:0000256" key="1">
    <source>
        <dbReference type="ARBA" id="ARBA00023016"/>
    </source>
</evidence>
<dbReference type="Gene3D" id="3.40.50.880">
    <property type="match status" value="1"/>
</dbReference>
<protein>
    <submittedName>
        <fullName evidence="5">ThiJ/PfpI family protein</fullName>
    </submittedName>
</protein>
<dbReference type="RefSeq" id="WP_007461062.1">
    <property type="nucleotide sequence ID" value="NZ_AMZO01000001.1"/>
</dbReference>
<accession>L8JJU7</accession>
<dbReference type="SUPFAM" id="SSF52317">
    <property type="entry name" value="Class I glutamine amidotransferase-like"/>
    <property type="match status" value="1"/>
</dbReference>
<dbReference type="GO" id="GO:0019243">
    <property type="term" value="P:methylglyoxal catabolic process to D-lactate via S-lactoyl-glutathione"/>
    <property type="evidence" value="ECO:0007669"/>
    <property type="project" value="TreeGrafter"/>
</dbReference>
<dbReference type="CDD" id="cd03141">
    <property type="entry name" value="GATase1_Hsp31_like"/>
    <property type="match status" value="1"/>
</dbReference>
<proteinExistence type="inferred from homology"/>
<dbReference type="GO" id="GO:0019172">
    <property type="term" value="F:glyoxalase III activity"/>
    <property type="evidence" value="ECO:0007669"/>
    <property type="project" value="TreeGrafter"/>
</dbReference>
<dbReference type="PATRIC" id="fig|1056511.3.peg.10"/>
<gene>
    <name evidence="5" type="ORF">C942_00009</name>
</gene>
<dbReference type="PANTHER" id="PTHR48094:SF11">
    <property type="entry name" value="GLUTATHIONE-INDEPENDENT GLYOXALASE HSP31-RELATED"/>
    <property type="match status" value="1"/>
</dbReference>
<comment type="caution">
    <text evidence="5">The sequence shown here is derived from an EMBL/GenBank/DDBJ whole genome shotgun (WGS) entry which is preliminary data.</text>
</comment>
<dbReference type="OrthoDB" id="9792284at2"/>
<dbReference type="GO" id="GO:0005737">
    <property type="term" value="C:cytoplasm"/>
    <property type="evidence" value="ECO:0007669"/>
    <property type="project" value="TreeGrafter"/>
</dbReference>
<dbReference type="Pfam" id="PF01965">
    <property type="entry name" value="DJ-1_PfpI"/>
    <property type="match status" value="1"/>
</dbReference>
<dbReference type="Proteomes" id="UP000011134">
    <property type="component" value="Unassembled WGS sequence"/>
</dbReference>
<dbReference type="InterPro" id="IPR029062">
    <property type="entry name" value="Class_I_gatase-like"/>
</dbReference>
<evidence type="ECO:0000256" key="2">
    <source>
        <dbReference type="ARBA" id="ARBA00023239"/>
    </source>
</evidence>
<evidence type="ECO:0000313" key="5">
    <source>
        <dbReference type="EMBL" id="ELR67702.1"/>
    </source>
</evidence>
<feature type="domain" description="DJ-1/PfpI" evidence="4">
    <location>
        <begin position="27"/>
        <end position="213"/>
    </location>
</feature>
<dbReference type="PANTHER" id="PTHR48094">
    <property type="entry name" value="PROTEIN/NUCLEIC ACID DEGLYCASE DJ-1-RELATED"/>
    <property type="match status" value="1"/>
</dbReference>
<dbReference type="AlphaFoldDB" id="L8JJU7"/>
<sequence>MAKALIVVTSHARLGDSNQTTGLWFSELTHPYYAIAKHGIDVDIVSIQGGEIPIDPKSFDEEDRNNALFLATPELAENLKNSRSLDDINASEYQAIIFAGGHGTMWDFPDDPDVQDKANEIYEEGGIVAAICHGPAALINIQLSDDSYLIDDKRVTGFSNTEEKAVELDNVVPFSLQDELMIRGAHFVEKPAWTANVVIDGRLVTGQNPQSAAGVGEAVSDLLLEWFN</sequence>
<evidence type="ECO:0000259" key="4">
    <source>
        <dbReference type="Pfam" id="PF01965"/>
    </source>
</evidence>
<dbReference type="InterPro" id="IPR050325">
    <property type="entry name" value="Prot/Nucl_acid_deglycase"/>
</dbReference>
<keyword evidence="6" id="KW-1185">Reference proteome</keyword>
<dbReference type="InterPro" id="IPR002818">
    <property type="entry name" value="DJ-1/PfpI"/>
</dbReference>
<organism evidence="5 6">
    <name type="scientific">Photobacterium marinum</name>
    <dbReference type="NCBI Taxonomy" id="1056511"/>
    <lineage>
        <taxon>Bacteria</taxon>
        <taxon>Pseudomonadati</taxon>
        <taxon>Pseudomonadota</taxon>
        <taxon>Gammaproteobacteria</taxon>
        <taxon>Vibrionales</taxon>
        <taxon>Vibrionaceae</taxon>
        <taxon>Photobacterium</taxon>
    </lineage>
</organism>
<reference evidence="5 6" key="1">
    <citation type="submission" date="2012-12" db="EMBL/GenBank/DDBJ databases">
        <title>Genome Assembly of Photobacterium sp. AK15.</title>
        <authorList>
            <person name="Khatri I."/>
            <person name="Vaidya B."/>
            <person name="Srinivas T.N.R."/>
            <person name="Subramanian S."/>
            <person name="Pinnaka A."/>
        </authorList>
    </citation>
    <scope>NUCLEOTIDE SEQUENCE [LARGE SCALE GENOMIC DNA]</scope>
    <source>
        <strain evidence="5 6">AK15</strain>
    </source>
</reference>
<dbReference type="EMBL" id="AMZO01000001">
    <property type="protein sequence ID" value="ELR67702.1"/>
    <property type="molecule type" value="Genomic_DNA"/>
</dbReference>
<keyword evidence="2" id="KW-0456">Lyase</keyword>
<comment type="similarity">
    <text evidence="3">Belongs to the peptidase C56 family. HSP31-like subfamily.</text>
</comment>
<evidence type="ECO:0000256" key="3">
    <source>
        <dbReference type="ARBA" id="ARBA00038493"/>
    </source>
</evidence>